<gene>
    <name evidence="5" type="ORF">ACJRO7_009039</name>
    <name evidence="6" type="ORF">ACJRO7_009042</name>
</gene>
<keyword evidence="4" id="KW-0472">Membrane</keyword>
<dbReference type="FunFam" id="1.25.40.10:FF:000253">
    <property type="entry name" value="Pentatricopeptide repeat-containing protein"/>
    <property type="match status" value="1"/>
</dbReference>
<keyword evidence="4" id="KW-0812">Transmembrane</keyword>
<dbReference type="InterPro" id="IPR002885">
    <property type="entry name" value="PPR_rpt"/>
</dbReference>
<dbReference type="PANTHER" id="PTHR45717:SF45">
    <property type="entry name" value="OS12G0527900 PROTEIN"/>
    <property type="match status" value="1"/>
</dbReference>
<feature type="transmembrane region" description="Helical" evidence="4">
    <location>
        <begin position="265"/>
        <end position="285"/>
    </location>
</feature>
<name>A0ABD3ITI4_EUCGL</name>
<dbReference type="EMBL" id="JBJKBG010000011">
    <property type="protein sequence ID" value="KAL3717539.1"/>
    <property type="molecule type" value="Genomic_DNA"/>
</dbReference>
<keyword evidence="2" id="KW-0677">Repeat</keyword>
<dbReference type="Proteomes" id="UP001634007">
    <property type="component" value="Unassembled WGS sequence"/>
</dbReference>
<protein>
    <recommendedName>
        <fullName evidence="8">Pentatricopeptide repeat-containing protein</fullName>
    </recommendedName>
</protein>
<dbReference type="Pfam" id="PF01535">
    <property type="entry name" value="PPR"/>
    <property type="match status" value="1"/>
</dbReference>
<sequence length="287" mass="32465">MLLRSARALLPTANRRFSAEAVAAESPSATATASSSAHAAGTAPRRKGGDTLGKRLLSLWKEEGGAVRKYELNRIVRELRKLKRYKHALEICEWIRLQQDIKLLAGDYAVHLDLIAKVRGLNSAEKFFEDLPSRMRGEHTCNALLHNYAKKQLSSKAEALIEKMSDCGFLKSPLPCNHILSTYVSSAQLEKVLEVIEKLKRSTSPDIITYILWLTSCKEQHDKAKISPDWFSYSILTNLYIKIRTGNQESKSLTGNFLGNVCFKLFIILEIIFLFVLMFLFRCILKT</sequence>
<evidence type="ECO:0000313" key="7">
    <source>
        <dbReference type="Proteomes" id="UP001634007"/>
    </source>
</evidence>
<organism evidence="5 7">
    <name type="scientific">Eucalyptus globulus</name>
    <name type="common">Tasmanian blue gum</name>
    <dbReference type="NCBI Taxonomy" id="34317"/>
    <lineage>
        <taxon>Eukaryota</taxon>
        <taxon>Viridiplantae</taxon>
        <taxon>Streptophyta</taxon>
        <taxon>Embryophyta</taxon>
        <taxon>Tracheophyta</taxon>
        <taxon>Spermatophyta</taxon>
        <taxon>Magnoliopsida</taxon>
        <taxon>eudicotyledons</taxon>
        <taxon>Gunneridae</taxon>
        <taxon>Pentapetalae</taxon>
        <taxon>rosids</taxon>
        <taxon>malvids</taxon>
        <taxon>Myrtales</taxon>
        <taxon>Myrtaceae</taxon>
        <taxon>Myrtoideae</taxon>
        <taxon>Eucalypteae</taxon>
        <taxon>Eucalyptus</taxon>
    </lineage>
</organism>
<reference evidence="5 7" key="1">
    <citation type="submission" date="2024-11" db="EMBL/GenBank/DDBJ databases">
        <title>Chromosome-level genome assembly of Eucalyptus globulus Labill. provides insights into its genome evolution.</title>
        <authorList>
            <person name="Li X."/>
        </authorList>
    </citation>
    <scope>NUCLEOTIDE SEQUENCE [LARGE SCALE GENOMIC DNA]</scope>
    <source>
        <strain evidence="5">CL2024</strain>
        <tissue evidence="5">Fresh tender leaves</tissue>
    </source>
</reference>
<evidence type="ECO:0000256" key="2">
    <source>
        <dbReference type="ARBA" id="ARBA00022737"/>
    </source>
</evidence>
<evidence type="ECO:0008006" key="8">
    <source>
        <dbReference type="Google" id="ProtNLM"/>
    </source>
</evidence>
<dbReference type="InterPro" id="IPR011990">
    <property type="entry name" value="TPR-like_helical_dom_sf"/>
</dbReference>
<evidence type="ECO:0000256" key="3">
    <source>
        <dbReference type="SAM" id="MobiDB-lite"/>
    </source>
</evidence>
<comment type="similarity">
    <text evidence="1">Belongs to the PPR family. P subfamily.</text>
</comment>
<comment type="caution">
    <text evidence="5">The sequence shown here is derived from an EMBL/GenBank/DDBJ whole genome shotgun (WGS) entry which is preliminary data.</text>
</comment>
<feature type="region of interest" description="Disordered" evidence="3">
    <location>
        <begin position="28"/>
        <end position="49"/>
    </location>
</feature>
<evidence type="ECO:0000256" key="4">
    <source>
        <dbReference type="SAM" id="Phobius"/>
    </source>
</evidence>
<evidence type="ECO:0000313" key="5">
    <source>
        <dbReference type="EMBL" id="KAL3717539.1"/>
    </source>
</evidence>
<dbReference type="GO" id="GO:0003729">
    <property type="term" value="F:mRNA binding"/>
    <property type="evidence" value="ECO:0007669"/>
    <property type="project" value="UniProtKB-ARBA"/>
</dbReference>
<evidence type="ECO:0000256" key="1">
    <source>
        <dbReference type="ARBA" id="ARBA00007626"/>
    </source>
</evidence>
<dbReference type="NCBIfam" id="TIGR00756">
    <property type="entry name" value="PPR"/>
    <property type="match status" value="1"/>
</dbReference>
<evidence type="ECO:0000313" key="6">
    <source>
        <dbReference type="EMBL" id="KAL3717542.1"/>
    </source>
</evidence>
<keyword evidence="7" id="KW-1185">Reference proteome</keyword>
<keyword evidence="4" id="KW-1133">Transmembrane helix</keyword>
<dbReference type="PANTHER" id="PTHR45717">
    <property type="entry name" value="OS12G0527900 PROTEIN"/>
    <property type="match status" value="1"/>
</dbReference>
<feature type="compositionally biased region" description="Low complexity" evidence="3">
    <location>
        <begin position="28"/>
        <end position="43"/>
    </location>
</feature>
<dbReference type="EMBL" id="JBJKBG010000011">
    <property type="protein sequence ID" value="KAL3717542.1"/>
    <property type="molecule type" value="Genomic_DNA"/>
</dbReference>
<proteinExistence type="inferred from homology"/>
<dbReference type="AlphaFoldDB" id="A0ABD3ITI4"/>
<dbReference type="Gene3D" id="1.25.40.10">
    <property type="entry name" value="Tetratricopeptide repeat domain"/>
    <property type="match status" value="1"/>
</dbReference>
<accession>A0ABD3ITI4</accession>